<dbReference type="Proteomes" id="UP000007484">
    <property type="component" value="Chromosome"/>
</dbReference>
<keyword evidence="5" id="KW-1185">Reference proteome</keyword>
<reference evidence="4 5" key="1">
    <citation type="journal article" date="2011" name="J. Bacteriol.">
        <title>Complete genome sequences of two hemotropic Mycoplasmas, Mycoplasma haemofelis strain Ohio2 and Mycoplasma suis strain Illinois.</title>
        <authorList>
            <person name="Messick J.B."/>
            <person name="Santos A.P."/>
            <person name="Guimaraes A.M."/>
        </authorList>
    </citation>
    <scope>NUCLEOTIDE SEQUENCE [LARGE SCALE GENOMIC DNA]</scope>
    <source>
        <strain evidence="4 5">Illinois</strain>
    </source>
</reference>
<dbReference type="SUPFAM" id="SSF64182">
    <property type="entry name" value="DHH phosphoesterases"/>
    <property type="match status" value="1"/>
</dbReference>
<dbReference type="EMBL" id="CP002525">
    <property type="protein sequence ID" value="ADX97830.1"/>
    <property type="molecule type" value="Genomic_DNA"/>
</dbReference>
<dbReference type="PANTHER" id="PTHR47618">
    <property type="entry name" value="BIFUNCTIONAL OLIGORIBONUCLEASE AND PAP PHOSPHATASE NRNA"/>
    <property type="match status" value="1"/>
</dbReference>
<dbReference type="InterPro" id="IPR038763">
    <property type="entry name" value="DHH_sf"/>
</dbReference>
<dbReference type="InterPro" id="IPR051319">
    <property type="entry name" value="Oligoribo/pAp-PDE_c-di-AMP_PDE"/>
</dbReference>
<feature type="region of interest" description="Disordered" evidence="1">
    <location>
        <begin position="395"/>
        <end position="460"/>
    </location>
</feature>
<gene>
    <name evidence="4" type="ordered locus">MSU_0288</name>
</gene>
<evidence type="ECO:0000256" key="1">
    <source>
        <dbReference type="SAM" id="MobiDB-lite"/>
    </source>
</evidence>
<dbReference type="GO" id="GO:0003676">
    <property type="term" value="F:nucleic acid binding"/>
    <property type="evidence" value="ECO:0007669"/>
    <property type="project" value="InterPro"/>
</dbReference>
<feature type="compositionally biased region" description="Basic and acidic residues" evidence="1">
    <location>
        <begin position="349"/>
        <end position="359"/>
    </location>
</feature>
<name>F0QQR0_MYCSL</name>
<dbReference type="Gene3D" id="3.90.1640.10">
    <property type="entry name" value="inorganic pyrophosphatase (n-terminal core)"/>
    <property type="match status" value="1"/>
</dbReference>
<accession>F0QQR0</accession>
<dbReference type="STRING" id="768700.MSU_0288"/>
<proteinExistence type="predicted"/>
<feature type="domain" description="DDH" evidence="2">
    <location>
        <begin position="36"/>
        <end position="182"/>
    </location>
</feature>
<dbReference type="InterPro" id="IPR003156">
    <property type="entry name" value="DHHA1_dom"/>
</dbReference>
<evidence type="ECO:0000313" key="4">
    <source>
        <dbReference type="EMBL" id="ADX97830.1"/>
    </source>
</evidence>
<dbReference type="Pfam" id="PF01368">
    <property type="entry name" value="DHH"/>
    <property type="match status" value="1"/>
</dbReference>
<dbReference type="Gene3D" id="3.10.310.30">
    <property type="match status" value="1"/>
</dbReference>
<dbReference type="Pfam" id="PF02272">
    <property type="entry name" value="DHHA1"/>
    <property type="match status" value="1"/>
</dbReference>
<feature type="domain" description="DHHA1" evidence="3">
    <location>
        <begin position="258"/>
        <end position="340"/>
    </location>
</feature>
<dbReference type="RefSeq" id="WP_013609765.1">
    <property type="nucleotide sequence ID" value="NC_015155.1"/>
</dbReference>
<protein>
    <submittedName>
        <fullName evidence="4">MgpA-like protein, DHH family phosphoesterase</fullName>
    </submittedName>
</protein>
<sequence>MFFRKKRVFDQVITQKAKERDFFLKNFQHYVRRFTKIVIFIHERPDGDCLGGGLGMKEVLRSQFLDKEIYLVGSSQGVFPWLNMEFDELPHDFDFSSAMALVVDVTIGERTQKFVEYFKSLGTEKWGAVIRVDHHDVHTDFYTDLSWVDGSYAAASCQLFQICDYYQWPINKKAATYFYLGILTDSGSFSNSEVSPRTLVLAAKALRAGADREFLINNLRRLTVKELKLRGHILSNYHQDEKFAWYLIEKEVVDQYTPYATSSGLVSTIGHIEDNVLWMLFAQEQENVIVTSFRSLGNFDVRVLAEEFGGGGHMNAAGTTLDSVEKVSMVVERARELVKEFIENGGMLSKDEERNNSKEEFEEEAYPPYQLGLDEEQKETLEDSQEVVEQIKEELASEDQLEEVFSPEEEKNSSIEELEDSISEEIPMEEISDFEDPEIEVEESEDEEESSEDENVKIEE</sequence>
<feature type="compositionally biased region" description="Acidic residues" evidence="1">
    <location>
        <begin position="396"/>
        <end position="407"/>
    </location>
</feature>
<organism evidence="4 5">
    <name type="scientific">Mycoplasma suis (strain Illinois)</name>
    <dbReference type="NCBI Taxonomy" id="768700"/>
    <lineage>
        <taxon>Bacteria</taxon>
        <taxon>Bacillati</taxon>
        <taxon>Mycoplasmatota</taxon>
        <taxon>Mollicutes</taxon>
        <taxon>Mycoplasmataceae</taxon>
        <taxon>Mycoplasma</taxon>
    </lineage>
</organism>
<dbReference type="KEGG" id="mss:MSU_0288"/>
<feature type="compositionally biased region" description="Acidic residues" evidence="1">
    <location>
        <begin position="416"/>
        <end position="453"/>
    </location>
</feature>
<dbReference type="AlphaFoldDB" id="F0QQR0"/>
<evidence type="ECO:0000259" key="3">
    <source>
        <dbReference type="Pfam" id="PF02272"/>
    </source>
</evidence>
<dbReference type="PANTHER" id="PTHR47618:SF1">
    <property type="entry name" value="BIFUNCTIONAL OLIGORIBONUCLEASE AND PAP PHOSPHATASE NRNA"/>
    <property type="match status" value="1"/>
</dbReference>
<feature type="region of interest" description="Disordered" evidence="1">
    <location>
        <begin position="348"/>
        <end position="370"/>
    </location>
</feature>
<dbReference type="InterPro" id="IPR001667">
    <property type="entry name" value="DDH_dom"/>
</dbReference>
<evidence type="ECO:0000259" key="2">
    <source>
        <dbReference type="Pfam" id="PF01368"/>
    </source>
</evidence>
<dbReference type="HOGENOM" id="CLU_039720_1_2_14"/>
<evidence type="ECO:0000313" key="5">
    <source>
        <dbReference type="Proteomes" id="UP000007484"/>
    </source>
</evidence>